<feature type="domain" description="ABC transmembrane type-1" evidence="5">
    <location>
        <begin position="1"/>
        <end position="96"/>
    </location>
</feature>
<dbReference type="GO" id="GO:0005324">
    <property type="term" value="F:long-chain fatty acid transmembrane transporter activity"/>
    <property type="evidence" value="ECO:0007669"/>
    <property type="project" value="TreeGrafter"/>
</dbReference>
<comment type="caution">
    <text evidence="6">The sequence shown here is derived from an EMBL/GenBank/DDBJ whole genome shotgun (WGS) entry which is preliminary data.</text>
</comment>
<reference evidence="6 7" key="1">
    <citation type="submission" date="2020-02" db="EMBL/GenBank/DDBJ databases">
        <title>Draft genome sequence of Haematococcus lacustris strain NIES-144.</title>
        <authorList>
            <person name="Morimoto D."/>
            <person name="Nakagawa S."/>
            <person name="Yoshida T."/>
            <person name="Sawayama S."/>
        </authorList>
    </citation>
    <scope>NUCLEOTIDE SEQUENCE [LARGE SCALE GENOMIC DNA]</scope>
    <source>
        <strain evidence="6 7">NIES-144</strain>
    </source>
</reference>
<sequence>MLRTMSPPLAQMTAQEAALSGGFRAAHQRLVTNSEEVAFNDPPAGVAEQQILNQHLRRLLQYSRLSAFQRFVQQISDGYFVKYFASVVALLVYGAPLYFQDPSQRLSQEELTQDYIRSMRLLQNTSRGVGDLILVYKRVSNLASHTSRVAELLEQVSALSAEDAEHRELFRRNVSVTHMLGVSRASGS</sequence>
<keyword evidence="7" id="KW-1185">Reference proteome</keyword>
<dbReference type="InterPro" id="IPR011527">
    <property type="entry name" value="ABC1_TM_dom"/>
</dbReference>
<name>A0A699ZQ20_HAELA</name>
<organism evidence="6 7">
    <name type="scientific">Haematococcus lacustris</name>
    <name type="common">Green alga</name>
    <name type="synonym">Haematococcus pluvialis</name>
    <dbReference type="NCBI Taxonomy" id="44745"/>
    <lineage>
        <taxon>Eukaryota</taxon>
        <taxon>Viridiplantae</taxon>
        <taxon>Chlorophyta</taxon>
        <taxon>core chlorophytes</taxon>
        <taxon>Chlorophyceae</taxon>
        <taxon>CS clade</taxon>
        <taxon>Chlamydomonadales</taxon>
        <taxon>Haematococcaceae</taxon>
        <taxon>Haematococcus</taxon>
    </lineage>
</organism>
<evidence type="ECO:0000256" key="3">
    <source>
        <dbReference type="ARBA" id="ARBA00022989"/>
    </source>
</evidence>
<dbReference type="EMBL" id="BLLF01002518">
    <property type="protein sequence ID" value="GFH24371.1"/>
    <property type="molecule type" value="Genomic_DNA"/>
</dbReference>
<evidence type="ECO:0000313" key="7">
    <source>
        <dbReference type="Proteomes" id="UP000485058"/>
    </source>
</evidence>
<dbReference type="GO" id="GO:0042760">
    <property type="term" value="P:very long-chain fatty acid catabolic process"/>
    <property type="evidence" value="ECO:0007669"/>
    <property type="project" value="TreeGrafter"/>
</dbReference>
<dbReference type="Pfam" id="PF06472">
    <property type="entry name" value="ABC_membrane_2"/>
    <property type="match status" value="1"/>
</dbReference>
<keyword evidence="2" id="KW-0812">Transmembrane</keyword>
<dbReference type="InterPro" id="IPR050835">
    <property type="entry name" value="ABC_transporter_sub-D"/>
</dbReference>
<dbReference type="PANTHER" id="PTHR11384:SF67">
    <property type="entry name" value="ATP-BINDING CASSETTE SUB-FAMILY D MEMBER 1"/>
    <property type="match status" value="1"/>
</dbReference>
<evidence type="ECO:0000256" key="4">
    <source>
        <dbReference type="ARBA" id="ARBA00023136"/>
    </source>
</evidence>
<keyword evidence="4" id="KW-0472">Membrane</keyword>
<dbReference type="GO" id="GO:0007031">
    <property type="term" value="P:peroxisome organization"/>
    <property type="evidence" value="ECO:0007669"/>
    <property type="project" value="TreeGrafter"/>
</dbReference>
<proteinExistence type="predicted"/>
<evidence type="ECO:0000259" key="5">
    <source>
        <dbReference type="Pfam" id="PF06472"/>
    </source>
</evidence>
<dbReference type="PANTHER" id="PTHR11384">
    <property type="entry name" value="ATP-BINDING CASSETTE, SUB-FAMILY D MEMBER"/>
    <property type="match status" value="1"/>
</dbReference>
<dbReference type="GO" id="GO:0015910">
    <property type="term" value="P:long-chain fatty acid import into peroxisome"/>
    <property type="evidence" value="ECO:0007669"/>
    <property type="project" value="TreeGrafter"/>
</dbReference>
<accession>A0A699ZQ20</accession>
<dbReference type="GO" id="GO:0140359">
    <property type="term" value="F:ABC-type transporter activity"/>
    <property type="evidence" value="ECO:0007669"/>
    <property type="project" value="InterPro"/>
</dbReference>
<keyword evidence="1" id="KW-0813">Transport</keyword>
<dbReference type="GO" id="GO:0006635">
    <property type="term" value="P:fatty acid beta-oxidation"/>
    <property type="evidence" value="ECO:0007669"/>
    <property type="project" value="TreeGrafter"/>
</dbReference>
<evidence type="ECO:0000313" key="6">
    <source>
        <dbReference type="EMBL" id="GFH24371.1"/>
    </source>
</evidence>
<evidence type="ECO:0000256" key="1">
    <source>
        <dbReference type="ARBA" id="ARBA00022448"/>
    </source>
</evidence>
<dbReference type="Proteomes" id="UP000485058">
    <property type="component" value="Unassembled WGS sequence"/>
</dbReference>
<gene>
    <name evidence="6" type="ORF">HaLaN_22156</name>
</gene>
<feature type="non-terminal residue" evidence="6">
    <location>
        <position position="188"/>
    </location>
</feature>
<protein>
    <submittedName>
        <fullName evidence="6">ABC transporter domain-containing protein</fullName>
    </submittedName>
</protein>
<dbReference type="GO" id="GO:0005524">
    <property type="term" value="F:ATP binding"/>
    <property type="evidence" value="ECO:0007669"/>
    <property type="project" value="InterPro"/>
</dbReference>
<dbReference type="GO" id="GO:0005778">
    <property type="term" value="C:peroxisomal membrane"/>
    <property type="evidence" value="ECO:0007669"/>
    <property type="project" value="TreeGrafter"/>
</dbReference>
<evidence type="ECO:0000256" key="2">
    <source>
        <dbReference type="ARBA" id="ARBA00022692"/>
    </source>
</evidence>
<keyword evidence="3" id="KW-1133">Transmembrane helix</keyword>
<dbReference type="AlphaFoldDB" id="A0A699ZQ20"/>